<evidence type="ECO:0000256" key="1">
    <source>
        <dbReference type="ARBA" id="ARBA00004141"/>
    </source>
</evidence>
<keyword evidence="4 7" id="KW-1133">Transmembrane helix</keyword>
<evidence type="ECO:0000256" key="5">
    <source>
        <dbReference type="ARBA" id="ARBA00023136"/>
    </source>
</evidence>
<evidence type="ECO:0000256" key="7">
    <source>
        <dbReference type="SAM" id="Phobius"/>
    </source>
</evidence>
<keyword evidence="5 7" id="KW-0472">Membrane</keyword>
<evidence type="ECO:0000256" key="6">
    <source>
        <dbReference type="SAM" id="MobiDB-lite"/>
    </source>
</evidence>
<evidence type="ECO:0000313" key="8">
    <source>
        <dbReference type="EMBL" id="KAF7511448.1"/>
    </source>
</evidence>
<evidence type="ECO:0000313" key="9">
    <source>
        <dbReference type="Proteomes" id="UP000606974"/>
    </source>
</evidence>
<sequence>MALHFSDEDVGKGVSIRAVGKTQQASSGSAHCDDSPPLPSPAVGLMVPLPVTGLVPSTLLIREQNQNLAQQAENSSSEDNSTAQIENIPQVHHPSKVSFRITNTESKKIGHDHMNNNETSETTALLTEGDVQASQNPYSDRSSAKYLDGEEGEVETTWRKELIILIKYSLPLMLTCVLQYSLSGASVIAVGHLGKTQLGAVSLAIMTSNVTGYCTYAGLATSLDTLCAQAYGSGRPHLVGLYLQRTVCFLWIITIPIAAIWLSGTQILLRITPERESAELAGLYLKVLLLGAPGFAMFEAGKRFVQAQGLFNANLYVLLICAPLNAFMNWLFVWHFNWGFIGAPVAVAITHNLLPLCLWLYVYFVDGRECWNGFTTQALHNWYPMIRLAVPGYVMLISEFLCFEILTLASAHLSATALAAQSVLATLSFVTFQIPFPVSIAASTRLANLIGAGLPGASQVCINVTLAMACCAGAFNVVMLTTLRHNIPKIFTSDPIVTDLIVNVIPLFAAFQMFDALVANSSGLLRGMGLQKIGGWVAVSCYYGIAIPVSLGVAFGLRGSLFGLWTGPAIGLFL</sequence>
<evidence type="ECO:0000256" key="2">
    <source>
        <dbReference type="ARBA" id="ARBA00010199"/>
    </source>
</evidence>
<dbReference type="GO" id="GO:0015297">
    <property type="term" value="F:antiporter activity"/>
    <property type="evidence" value="ECO:0007669"/>
    <property type="project" value="InterPro"/>
</dbReference>
<comment type="caution">
    <text evidence="8">The sequence shown here is derived from an EMBL/GenBank/DDBJ whole genome shotgun (WGS) entry which is preliminary data.</text>
</comment>
<protein>
    <recommendedName>
        <fullName evidence="10">MATE efflux family protein</fullName>
    </recommendedName>
</protein>
<comment type="similarity">
    <text evidence="2">Belongs to the multi antimicrobial extrusion (MATE) (TC 2.A.66.1) family.</text>
</comment>
<feature type="transmembrane region" description="Helical" evidence="7">
    <location>
        <begin position="249"/>
        <end position="269"/>
    </location>
</feature>
<feature type="region of interest" description="Disordered" evidence="6">
    <location>
        <begin position="20"/>
        <end position="41"/>
    </location>
</feature>
<name>A0A8H7ALR1_9EURO</name>
<dbReference type="OrthoDB" id="2126698at2759"/>
<feature type="transmembrane region" description="Helical" evidence="7">
    <location>
        <begin position="534"/>
        <end position="557"/>
    </location>
</feature>
<evidence type="ECO:0000256" key="3">
    <source>
        <dbReference type="ARBA" id="ARBA00022692"/>
    </source>
</evidence>
<comment type="subcellular location">
    <subcellularLocation>
        <location evidence="1">Membrane</location>
        <topology evidence="1">Multi-pass membrane protein</topology>
    </subcellularLocation>
</comment>
<dbReference type="GO" id="GO:1990961">
    <property type="term" value="P:xenobiotic detoxification by transmembrane export across the plasma membrane"/>
    <property type="evidence" value="ECO:0007669"/>
    <property type="project" value="InterPro"/>
</dbReference>
<proteinExistence type="inferred from homology"/>
<dbReference type="CDD" id="cd13132">
    <property type="entry name" value="MATE_eukaryotic"/>
    <property type="match status" value="1"/>
</dbReference>
<keyword evidence="3 7" id="KW-0812">Transmembrane</keyword>
<feature type="transmembrane region" description="Helical" evidence="7">
    <location>
        <begin position="495"/>
        <end position="514"/>
    </location>
</feature>
<evidence type="ECO:0000256" key="4">
    <source>
        <dbReference type="ARBA" id="ARBA00022989"/>
    </source>
</evidence>
<feature type="transmembrane region" description="Helical" evidence="7">
    <location>
        <begin position="456"/>
        <end position="483"/>
    </location>
</feature>
<feature type="transmembrane region" description="Helical" evidence="7">
    <location>
        <begin position="415"/>
        <end position="436"/>
    </location>
</feature>
<feature type="transmembrane region" description="Helical" evidence="7">
    <location>
        <begin position="340"/>
        <end position="362"/>
    </location>
</feature>
<gene>
    <name evidence="8" type="ORF">GJ744_004637</name>
</gene>
<dbReference type="InterPro" id="IPR045069">
    <property type="entry name" value="MATE_euk"/>
</dbReference>
<dbReference type="EMBL" id="JAACFV010000020">
    <property type="protein sequence ID" value="KAF7511448.1"/>
    <property type="molecule type" value="Genomic_DNA"/>
</dbReference>
<dbReference type="Proteomes" id="UP000606974">
    <property type="component" value="Unassembled WGS sequence"/>
</dbReference>
<dbReference type="GO" id="GO:0016020">
    <property type="term" value="C:membrane"/>
    <property type="evidence" value="ECO:0007669"/>
    <property type="project" value="UniProtKB-SubCell"/>
</dbReference>
<dbReference type="GO" id="GO:0042910">
    <property type="term" value="F:xenobiotic transmembrane transporter activity"/>
    <property type="evidence" value="ECO:0007669"/>
    <property type="project" value="InterPro"/>
</dbReference>
<dbReference type="AlphaFoldDB" id="A0A8H7ALR1"/>
<dbReference type="PANTHER" id="PTHR11206">
    <property type="entry name" value="MULTIDRUG RESISTANCE PROTEIN"/>
    <property type="match status" value="1"/>
</dbReference>
<evidence type="ECO:0008006" key="10">
    <source>
        <dbReference type="Google" id="ProtNLM"/>
    </source>
</evidence>
<feature type="transmembrane region" description="Helical" evidence="7">
    <location>
        <begin position="313"/>
        <end position="333"/>
    </location>
</feature>
<keyword evidence="9" id="KW-1185">Reference proteome</keyword>
<dbReference type="NCBIfam" id="TIGR00797">
    <property type="entry name" value="matE"/>
    <property type="match status" value="1"/>
</dbReference>
<reference evidence="8" key="1">
    <citation type="submission" date="2020-02" db="EMBL/GenBank/DDBJ databases">
        <authorList>
            <person name="Palmer J.M."/>
        </authorList>
    </citation>
    <scope>NUCLEOTIDE SEQUENCE</scope>
    <source>
        <strain evidence="8">EPUS1.4</strain>
        <tissue evidence="8">Thallus</tissue>
    </source>
</reference>
<feature type="transmembrane region" description="Helical" evidence="7">
    <location>
        <begin position="382"/>
        <end position="403"/>
    </location>
</feature>
<dbReference type="Pfam" id="PF01554">
    <property type="entry name" value="MatE"/>
    <property type="match status" value="2"/>
</dbReference>
<organism evidence="8 9">
    <name type="scientific">Endocarpon pusillum</name>
    <dbReference type="NCBI Taxonomy" id="364733"/>
    <lineage>
        <taxon>Eukaryota</taxon>
        <taxon>Fungi</taxon>
        <taxon>Dikarya</taxon>
        <taxon>Ascomycota</taxon>
        <taxon>Pezizomycotina</taxon>
        <taxon>Eurotiomycetes</taxon>
        <taxon>Chaetothyriomycetidae</taxon>
        <taxon>Verrucariales</taxon>
        <taxon>Verrucariaceae</taxon>
        <taxon>Endocarpon</taxon>
    </lineage>
</organism>
<accession>A0A8H7ALR1</accession>
<dbReference type="InterPro" id="IPR002528">
    <property type="entry name" value="MATE_fam"/>
</dbReference>